<dbReference type="PRINTS" id="PR00420">
    <property type="entry name" value="RNGMNOXGNASE"/>
</dbReference>
<keyword evidence="3" id="KW-0274">FAD</keyword>
<evidence type="ECO:0000256" key="2">
    <source>
        <dbReference type="ARBA" id="ARBA00022630"/>
    </source>
</evidence>
<dbReference type="EMBL" id="MIYU01000001">
    <property type="protein sequence ID" value="OIR20275.1"/>
    <property type="molecule type" value="Genomic_DNA"/>
</dbReference>
<dbReference type="SUPFAM" id="SSF51905">
    <property type="entry name" value="FAD/NAD(P)-binding domain"/>
    <property type="match status" value="1"/>
</dbReference>
<gene>
    <name evidence="9" type="ORF">BEU04_00235</name>
</gene>
<dbReference type="Proteomes" id="UP000183815">
    <property type="component" value="Unassembled WGS sequence"/>
</dbReference>
<dbReference type="Gene3D" id="3.30.9.10">
    <property type="entry name" value="D-Amino Acid Oxidase, subunit A, domain 2"/>
    <property type="match status" value="1"/>
</dbReference>
<feature type="domain" description="Digeranylgeranylglycerophospholipid reductase catalytic" evidence="8">
    <location>
        <begin position="177"/>
        <end position="261"/>
    </location>
</feature>
<reference evidence="9 10" key="1">
    <citation type="submission" date="2016-08" db="EMBL/GenBank/DDBJ databases">
        <title>New Insights into Marine Group III Euryarchaeota, from dark to light.</title>
        <authorList>
            <person name="Haro-Moreno J.M."/>
            <person name="Rodriguez-Valera F."/>
            <person name="Lopez-Garcia P."/>
            <person name="Moreira D."/>
            <person name="Martin-Cuadrado A.B."/>
        </authorList>
    </citation>
    <scope>NUCLEOTIDE SEQUENCE [LARGE SCALE GENOMIC DNA]</scope>
    <source>
        <strain evidence="9">CG-Bathy1</strain>
    </source>
</reference>
<keyword evidence="1" id="KW-0444">Lipid biosynthesis</keyword>
<dbReference type="InterPro" id="IPR036188">
    <property type="entry name" value="FAD/NAD-bd_sf"/>
</dbReference>
<evidence type="ECO:0000259" key="8">
    <source>
        <dbReference type="Pfam" id="PF22578"/>
    </source>
</evidence>
<dbReference type="InterPro" id="IPR054715">
    <property type="entry name" value="GGR_cat"/>
</dbReference>
<comment type="caution">
    <text evidence="9">The sequence shown here is derived from an EMBL/GenBank/DDBJ whole genome shotgun (WGS) entry which is preliminary data.</text>
</comment>
<dbReference type="Gene3D" id="3.50.50.60">
    <property type="entry name" value="FAD/NAD(P)-binding domain"/>
    <property type="match status" value="1"/>
</dbReference>
<dbReference type="InterPro" id="IPR050407">
    <property type="entry name" value="Geranylgeranyl_reductase"/>
</dbReference>
<proteinExistence type="predicted"/>
<dbReference type="PANTHER" id="PTHR42685">
    <property type="entry name" value="GERANYLGERANYL DIPHOSPHATE REDUCTASE"/>
    <property type="match status" value="1"/>
</dbReference>
<dbReference type="AlphaFoldDB" id="A0A1J5TJF5"/>
<evidence type="ECO:0000256" key="5">
    <source>
        <dbReference type="ARBA" id="ARBA00023098"/>
    </source>
</evidence>
<dbReference type="NCBIfam" id="TIGR02032">
    <property type="entry name" value="GG-red-SF"/>
    <property type="match status" value="1"/>
</dbReference>
<dbReference type="PANTHER" id="PTHR42685:SF18">
    <property type="entry name" value="DIGERANYLGERANYLGLYCEROPHOSPHOLIPID REDUCTASE"/>
    <property type="match status" value="1"/>
</dbReference>
<dbReference type="Pfam" id="PF22578">
    <property type="entry name" value="GGR_cat"/>
    <property type="match status" value="1"/>
</dbReference>
<organism evidence="9 10">
    <name type="scientific">Marine Group III euryarchaeote CG-Bathy1</name>
    <dbReference type="NCBI Taxonomy" id="1889001"/>
    <lineage>
        <taxon>Archaea</taxon>
        <taxon>Methanobacteriati</taxon>
        <taxon>Thermoplasmatota</taxon>
        <taxon>Thermoplasmata</taxon>
        <taxon>Candidatus Thermoprofundales</taxon>
    </lineage>
</organism>
<dbReference type="GO" id="GO:0016628">
    <property type="term" value="F:oxidoreductase activity, acting on the CH-CH group of donors, NAD or NADP as acceptor"/>
    <property type="evidence" value="ECO:0007669"/>
    <property type="project" value="InterPro"/>
</dbReference>
<dbReference type="Pfam" id="PF13450">
    <property type="entry name" value="NAD_binding_8"/>
    <property type="match status" value="1"/>
</dbReference>
<keyword evidence="7" id="KW-1208">Phospholipid metabolism</keyword>
<evidence type="ECO:0000256" key="3">
    <source>
        <dbReference type="ARBA" id="ARBA00022827"/>
    </source>
</evidence>
<dbReference type="GO" id="GO:0008654">
    <property type="term" value="P:phospholipid biosynthetic process"/>
    <property type="evidence" value="ECO:0007669"/>
    <property type="project" value="UniProtKB-KW"/>
</dbReference>
<name>A0A1J5TJF5_9ARCH</name>
<evidence type="ECO:0000313" key="10">
    <source>
        <dbReference type="Proteomes" id="UP000183815"/>
    </source>
</evidence>
<dbReference type="InterPro" id="IPR011777">
    <property type="entry name" value="Geranylgeranyl_Rdtase_fam"/>
</dbReference>
<evidence type="ECO:0000313" key="9">
    <source>
        <dbReference type="EMBL" id="OIR20275.1"/>
    </source>
</evidence>
<sequence>MDYDLIVVGAGPGGSTAARFAAENGARVLLLEKREKIGYPVRCGEGIAPKWLEFSNIPIDNYWISKKVKGAKIFSPNGSCLVVEDDNLGTEVGLVIDRVKFDQTVADLAVEAGAECRVGVFVKSLIIENNTVKGVEVTSNGVEEKISCNLVIGADGFESQVGRWAGLNTLTKPSDSCGALQYYLTNLNIDPNYCEFYLSKGSKGAYIWSFPKSKTESNVGIGCLMSRVHNPGEIRDLLDDFISNHPDFSKGTSINEMGGGVSLSPPLDKTIRQGVMLVGDAARHIDSITGGGIANACIAGMVAGKVAADSIKSKDYSEEFLEKYEKGWRELMEDRLYHSYVAKTKLSQVSPEMIDTVVATMNRVGVAEPTVQSILSVLDEYHPDILREVGEMI</sequence>
<accession>A0A1J5TJF5</accession>
<keyword evidence="4" id="KW-0560">Oxidoreductase</keyword>
<evidence type="ECO:0000256" key="4">
    <source>
        <dbReference type="ARBA" id="ARBA00023002"/>
    </source>
</evidence>
<evidence type="ECO:0000256" key="1">
    <source>
        <dbReference type="ARBA" id="ARBA00022516"/>
    </source>
</evidence>
<evidence type="ECO:0000256" key="7">
    <source>
        <dbReference type="ARBA" id="ARBA00023264"/>
    </source>
</evidence>
<keyword evidence="2" id="KW-0285">Flavoprotein</keyword>
<keyword evidence="5" id="KW-0443">Lipid metabolism</keyword>
<keyword evidence="6" id="KW-0594">Phospholipid biosynthesis</keyword>
<evidence type="ECO:0000256" key="6">
    <source>
        <dbReference type="ARBA" id="ARBA00023209"/>
    </source>
</evidence>
<protein>
    <recommendedName>
        <fullName evidence="8">Digeranylgeranylglycerophospholipid reductase catalytic domain-containing protein</fullName>
    </recommendedName>
</protein>